<keyword evidence="1" id="KW-1133">Transmembrane helix</keyword>
<keyword evidence="1" id="KW-0812">Transmembrane</keyword>
<proteinExistence type="predicted"/>
<organism evidence="2 3">
    <name type="scientific">Micromonospora viridifaciens</name>
    <dbReference type="NCBI Taxonomy" id="1881"/>
    <lineage>
        <taxon>Bacteria</taxon>
        <taxon>Bacillati</taxon>
        <taxon>Actinomycetota</taxon>
        <taxon>Actinomycetes</taxon>
        <taxon>Micromonosporales</taxon>
        <taxon>Micromonosporaceae</taxon>
        <taxon>Micromonospora</taxon>
    </lineage>
</organism>
<feature type="transmembrane region" description="Helical" evidence="1">
    <location>
        <begin position="7"/>
        <end position="28"/>
    </location>
</feature>
<keyword evidence="3" id="KW-1185">Reference proteome</keyword>
<name>A0A1C4Y9Y8_MICVI</name>
<keyword evidence="1" id="KW-0472">Membrane</keyword>
<evidence type="ECO:0000313" key="3">
    <source>
        <dbReference type="Proteomes" id="UP000198242"/>
    </source>
</evidence>
<evidence type="ECO:0000313" key="2">
    <source>
        <dbReference type="EMBL" id="SCF17552.1"/>
    </source>
</evidence>
<reference evidence="3" key="1">
    <citation type="submission" date="2016-06" db="EMBL/GenBank/DDBJ databases">
        <authorList>
            <person name="Varghese N."/>
            <person name="Submissions Spin"/>
        </authorList>
    </citation>
    <scope>NUCLEOTIDE SEQUENCE [LARGE SCALE GENOMIC DNA]</scope>
    <source>
        <strain evidence="3">DSM 43909</strain>
    </source>
</reference>
<dbReference type="Proteomes" id="UP000198242">
    <property type="component" value="Chromosome I"/>
</dbReference>
<accession>A0A1C4Y9Y8</accession>
<dbReference type="EMBL" id="LT607411">
    <property type="protein sequence ID" value="SCF17552.1"/>
    <property type="molecule type" value="Genomic_DNA"/>
</dbReference>
<feature type="transmembrane region" description="Helical" evidence="1">
    <location>
        <begin position="34"/>
        <end position="54"/>
    </location>
</feature>
<sequence length="69" mass="7572">MRRRDVVWWSVFGATTAAVLALGVWVHLGGEPHGMLFAFLPLSGIVLATTLRVFGIRGLRTIRPGARSR</sequence>
<dbReference type="RefSeq" id="WP_157744540.1">
    <property type="nucleotide sequence ID" value="NZ_LT607411.1"/>
</dbReference>
<gene>
    <name evidence="2" type="ORF">GA0074695_4003</name>
</gene>
<dbReference type="AlphaFoldDB" id="A0A1C4Y9Y8"/>
<protein>
    <submittedName>
        <fullName evidence="2">Uncharacterized protein</fullName>
    </submittedName>
</protein>
<evidence type="ECO:0000256" key="1">
    <source>
        <dbReference type="SAM" id="Phobius"/>
    </source>
</evidence>
<dbReference type="OrthoDB" id="9921255at2"/>